<dbReference type="EMBL" id="BSDO01000018">
    <property type="protein sequence ID" value="GLI25508.1"/>
    <property type="molecule type" value="Genomic_DNA"/>
</dbReference>
<comment type="caution">
    <text evidence="1">The sequence shown here is derived from an EMBL/GenBank/DDBJ whole genome shotgun (WGS) entry which is preliminary data.</text>
</comment>
<protein>
    <submittedName>
        <fullName evidence="1">Uncharacterized protein</fullName>
    </submittedName>
</protein>
<accession>A0A9W6CX64</accession>
<reference evidence="1" key="1">
    <citation type="submission" date="2022-12" db="EMBL/GenBank/DDBJ databases">
        <title>Reference genome sequencing for broad-spectrum identification of bacterial and archaeal isolates by mass spectrometry.</title>
        <authorList>
            <person name="Sekiguchi Y."/>
            <person name="Tourlousse D.M."/>
        </authorList>
    </citation>
    <scope>NUCLEOTIDE SEQUENCE</scope>
    <source>
        <strain evidence="1">301</strain>
    </source>
</reference>
<dbReference type="AlphaFoldDB" id="A0A9W6CX64"/>
<organism evidence="1 2">
    <name type="scientific">Xanthobacter flavus</name>
    <dbReference type="NCBI Taxonomy" id="281"/>
    <lineage>
        <taxon>Bacteria</taxon>
        <taxon>Pseudomonadati</taxon>
        <taxon>Pseudomonadota</taxon>
        <taxon>Alphaproteobacteria</taxon>
        <taxon>Hyphomicrobiales</taxon>
        <taxon>Xanthobacteraceae</taxon>
        <taxon>Xanthobacter</taxon>
    </lineage>
</organism>
<evidence type="ECO:0000313" key="2">
    <source>
        <dbReference type="Proteomes" id="UP001144397"/>
    </source>
</evidence>
<name>A0A9W6CX64_XANFL</name>
<sequence length="117" mass="13071">MSGSERVIFADVNKRQDLPTGEMVCVEIMPDKPGKFGGPMGMFEVASSWCEIASWAQTRRATPRRKGRWRRKISSCVCATMEPKERDAPARSSAWIGHSARSIPYCAGRSFISESRT</sequence>
<evidence type="ECO:0000313" key="1">
    <source>
        <dbReference type="EMBL" id="GLI25508.1"/>
    </source>
</evidence>
<proteinExistence type="predicted"/>
<gene>
    <name evidence="1" type="ORF">XFLAVUS301_51820</name>
</gene>
<dbReference type="Proteomes" id="UP001144397">
    <property type="component" value="Unassembled WGS sequence"/>
</dbReference>